<keyword evidence="14" id="KW-1185">Reference proteome</keyword>
<gene>
    <name evidence="13" type="ORF">PPL_08469</name>
</gene>
<evidence type="ECO:0000256" key="9">
    <source>
        <dbReference type="ARBA" id="ARBA00023186"/>
    </source>
</evidence>
<evidence type="ECO:0000313" key="13">
    <source>
        <dbReference type="EMBL" id="EFA79001.1"/>
    </source>
</evidence>
<comment type="similarity">
    <text evidence="2">Belongs to the CYBC1 family.</text>
</comment>
<dbReference type="OMA" id="WTIAFFI"/>
<evidence type="ECO:0000256" key="3">
    <source>
        <dbReference type="ARBA" id="ARBA00022588"/>
    </source>
</evidence>
<proteinExistence type="inferred from homology"/>
<evidence type="ECO:0000256" key="10">
    <source>
        <dbReference type="ARBA" id="ARBA00030424"/>
    </source>
</evidence>
<comment type="subcellular location">
    <subcellularLocation>
        <location evidence="1">Endoplasmic reticulum membrane</location>
        <topology evidence="1">Single-pass membrane protein</topology>
    </subcellularLocation>
</comment>
<dbReference type="EMBL" id="ADBJ01000037">
    <property type="protein sequence ID" value="EFA79001.1"/>
    <property type="molecule type" value="Genomic_DNA"/>
</dbReference>
<evidence type="ECO:0000256" key="6">
    <source>
        <dbReference type="ARBA" id="ARBA00022859"/>
    </source>
</evidence>
<feature type="transmembrane region" description="Helical" evidence="12">
    <location>
        <begin position="43"/>
        <end position="62"/>
    </location>
</feature>
<dbReference type="Proteomes" id="UP000001396">
    <property type="component" value="Unassembled WGS sequence"/>
</dbReference>
<evidence type="ECO:0000256" key="8">
    <source>
        <dbReference type="ARBA" id="ARBA00023136"/>
    </source>
</evidence>
<dbReference type="GeneID" id="31363949"/>
<keyword evidence="5" id="KW-0256">Endoplasmic reticulum</keyword>
<evidence type="ECO:0000256" key="11">
    <source>
        <dbReference type="SAM" id="MobiDB-lite"/>
    </source>
</evidence>
<sequence>MKITETSKERLKIEHSDRNKEWTLGFVIALVGFLPFFMHSEGWFLFCGKYLFLATFILMGLLNVRDEFNMTLDLQKKEITMNYRNIIDIIKRQPGMDLVFDLSRLTHAYVQEQVHEKKKLQKIFLMLDGSLSIPLSDTLYFDVKFADNIAGTINKWLKENKVGSRFTDTDSDEDGAQTTKRRLKNKY</sequence>
<dbReference type="InParanoid" id="D3BIA1"/>
<keyword evidence="9" id="KW-0143">Chaperone</keyword>
<keyword evidence="6" id="KW-0391">Immunity</keyword>
<evidence type="ECO:0000256" key="7">
    <source>
        <dbReference type="ARBA" id="ARBA00022989"/>
    </source>
</evidence>
<dbReference type="Pfam" id="PF15169">
    <property type="entry name" value="Cybc1_Eros"/>
    <property type="match status" value="1"/>
</dbReference>
<evidence type="ECO:0000313" key="14">
    <source>
        <dbReference type="Proteomes" id="UP000001396"/>
    </source>
</evidence>
<name>D3BIA1_HETP5</name>
<keyword evidence="3" id="KW-0399">Innate immunity</keyword>
<protein>
    <recommendedName>
        <fullName evidence="10">Essential for reactive oxygen species protein</fullName>
    </recommendedName>
</protein>
<evidence type="ECO:0000256" key="1">
    <source>
        <dbReference type="ARBA" id="ARBA00004389"/>
    </source>
</evidence>
<dbReference type="GO" id="GO:0005789">
    <property type="term" value="C:endoplasmic reticulum membrane"/>
    <property type="evidence" value="ECO:0007669"/>
    <property type="project" value="UniProtKB-SubCell"/>
</dbReference>
<dbReference type="GO" id="GO:0045087">
    <property type="term" value="P:innate immune response"/>
    <property type="evidence" value="ECO:0007669"/>
    <property type="project" value="UniProtKB-KW"/>
</dbReference>
<reference evidence="13 14" key="1">
    <citation type="journal article" date="2011" name="Genome Res.">
        <title>Phylogeny-wide analysis of social amoeba genomes highlights ancient origins for complex intercellular communication.</title>
        <authorList>
            <person name="Heidel A.J."/>
            <person name="Lawal H.M."/>
            <person name="Felder M."/>
            <person name="Schilde C."/>
            <person name="Helps N.R."/>
            <person name="Tunggal B."/>
            <person name="Rivero F."/>
            <person name="John U."/>
            <person name="Schleicher M."/>
            <person name="Eichinger L."/>
            <person name="Platzer M."/>
            <person name="Noegel A.A."/>
            <person name="Schaap P."/>
            <person name="Gloeckner G."/>
        </authorList>
    </citation>
    <scope>NUCLEOTIDE SEQUENCE [LARGE SCALE GENOMIC DNA]</scope>
    <source>
        <strain evidence="14">ATCC 26659 / Pp 5 / PN500</strain>
    </source>
</reference>
<dbReference type="RefSeq" id="XP_020431125.1">
    <property type="nucleotide sequence ID" value="XM_020579286.1"/>
</dbReference>
<evidence type="ECO:0000256" key="4">
    <source>
        <dbReference type="ARBA" id="ARBA00022692"/>
    </source>
</evidence>
<comment type="caution">
    <text evidence="13">The sequence shown here is derived from an EMBL/GenBank/DDBJ whole genome shotgun (WGS) entry which is preliminary data.</text>
</comment>
<organism evidence="13 14">
    <name type="scientific">Heterostelium pallidum (strain ATCC 26659 / Pp 5 / PN500)</name>
    <name type="common">Cellular slime mold</name>
    <name type="synonym">Polysphondylium pallidum</name>
    <dbReference type="NCBI Taxonomy" id="670386"/>
    <lineage>
        <taxon>Eukaryota</taxon>
        <taxon>Amoebozoa</taxon>
        <taxon>Evosea</taxon>
        <taxon>Eumycetozoa</taxon>
        <taxon>Dictyostelia</taxon>
        <taxon>Acytosteliales</taxon>
        <taxon>Acytosteliaceae</taxon>
        <taxon>Heterostelium</taxon>
    </lineage>
</organism>
<dbReference type="PANTHER" id="PTHR31837:SF3">
    <property type="entry name" value="CYTOCHROME B-245 CHAPERONE 1"/>
    <property type="match status" value="1"/>
</dbReference>
<feature type="transmembrane region" description="Helical" evidence="12">
    <location>
        <begin position="21"/>
        <end position="37"/>
    </location>
</feature>
<keyword evidence="8 12" id="KW-0472">Membrane</keyword>
<evidence type="ECO:0000256" key="5">
    <source>
        <dbReference type="ARBA" id="ARBA00022824"/>
    </source>
</evidence>
<feature type="region of interest" description="Disordered" evidence="11">
    <location>
        <begin position="166"/>
        <end position="187"/>
    </location>
</feature>
<keyword evidence="7 12" id="KW-1133">Transmembrane helix</keyword>
<dbReference type="AlphaFoldDB" id="D3BIA1"/>
<evidence type="ECO:0000256" key="2">
    <source>
        <dbReference type="ARBA" id="ARBA00009907"/>
    </source>
</evidence>
<accession>D3BIA1</accession>
<dbReference type="PANTHER" id="PTHR31837">
    <property type="entry name" value="CYTOCHROME B-245 CHAPERONE 1"/>
    <property type="match status" value="1"/>
</dbReference>
<evidence type="ECO:0000256" key="12">
    <source>
        <dbReference type="SAM" id="Phobius"/>
    </source>
</evidence>
<dbReference type="InterPro" id="IPR027846">
    <property type="entry name" value="Cybc1"/>
</dbReference>
<dbReference type="FunCoup" id="D3BIA1">
    <property type="interactions" value="2"/>
</dbReference>
<keyword evidence="4 12" id="KW-0812">Transmembrane</keyword>